<name>A0A6J0NUQ3_RAPSA</name>
<dbReference type="AlphaFoldDB" id="A0A6J0NUQ3"/>
<dbReference type="OrthoDB" id="1062430at2759"/>
<dbReference type="Gene3D" id="3.80.10.10">
    <property type="entry name" value="Ribonuclease Inhibitor"/>
    <property type="match status" value="1"/>
</dbReference>
<gene>
    <name evidence="3" type="primary">LOC108857967</name>
</gene>
<dbReference type="SMART" id="SM00579">
    <property type="entry name" value="FBD"/>
    <property type="match status" value="1"/>
</dbReference>
<dbReference type="PANTHER" id="PTHR31900:SF34">
    <property type="entry name" value="EMB|CAB62440.1-RELATED"/>
    <property type="match status" value="1"/>
</dbReference>
<feature type="domain" description="FBD" evidence="1">
    <location>
        <begin position="347"/>
        <end position="420"/>
    </location>
</feature>
<dbReference type="Pfam" id="PF08387">
    <property type="entry name" value="FBD"/>
    <property type="match status" value="1"/>
</dbReference>
<dbReference type="PANTHER" id="PTHR31900">
    <property type="entry name" value="F-BOX/RNI SUPERFAMILY PROTEIN-RELATED"/>
    <property type="match status" value="1"/>
</dbReference>
<protein>
    <submittedName>
        <fullName evidence="3">FBD-associated F-box protein At1g05080 isoform X3</fullName>
    </submittedName>
</protein>
<accession>A0A6J0NUQ3</accession>
<dbReference type="SUPFAM" id="SSF81383">
    <property type="entry name" value="F-box domain"/>
    <property type="match status" value="1"/>
</dbReference>
<dbReference type="GeneID" id="108857967"/>
<dbReference type="Proteomes" id="UP000504610">
    <property type="component" value="Chromosome 5"/>
</dbReference>
<dbReference type="InterPro" id="IPR055411">
    <property type="entry name" value="LRR_FXL15/At3g58940/PEG3-like"/>
</dbReference>
<dbReference type="RefSeq" id="XP_018487468.2">
    <property type="nucleotide sequence ID" value="XM_018631966.2"/>
</dbReference>
<reference evidence="2" key="1">
    <citation type="journal article" date="2019" name="Database">
        <title>The radish genome database (RadishGD): an integrated information resource for radish genomics.</title>
        <authorList>
            <person name="Yu H.J."/>
            <person name="Baek S."/>
            <person name="Lee Y.J."/>
            <person name="Cho A."/>
            <person name="Mun J.H."/>
        </authorList>
    </citation>
    <scope>NUCLEOTIDE SEQUENCE [LARGE SCALE GENOMIC DNA]</scope>
    <source>
        <strain evidence="2">cv. WK10039</strain>
    </source>
</reference>
<organism evidence="2 3">
    <name type="scientific">Raphanus sativus</name>
    <name type="common">Radish</name>
    <name type="synonym">Raphanus raphanistrum var. sativus</name>
    <dbReference type="NCBI Taxonomy" id="3726"/>
    <lineage>
        <taxon>Eukaryota</taxon>
        <taxon>Viridiplantae</taxon>
        <taxon>Streptophyta</taxon>
        <taxon>Embryophyta</taxon>
        <taxon>Tracheophyta</taxon>
        <taxon>Spermatophyta</taxon>
        <taxon>Magnoliopsida</taxon>
        <taxon>eudicotyledons</taxon>
        <taxon>Gunneridae</taxon>
        <taxon>Pentapetalae</taxon>
        <taxon>rosids</taxon>
        <taxon>malvids</taxon>
        <taxon>Brassicales</taxon>
        <taxon>Brassicaceae</taxon>
        <taxon>Brassiceae</taxon>
        <taxon>Raphanus</taxon>
    </lineage>
</organism>
<proteinExistence type="predicted"/>
<dbReference type="InterPro" id="IPR032675">
    <property type="entry name" value="LRR_dom_sf"/>
</dbReference>
<dbReference type="InterPro" id="IPR036047">
    <property type="entry name" value="F-box-like_dom_sf"/>
</dbReference>
<dbReference type="InterPro" id="IPR050232">
    <property type="entry name" value="FBL13/AtMIF1-like"/>
</dbReference>
<dbReference type="KEGG" id="rsz:108857967"/>
<evidence type="ECO:0000313" key="3">
    <source>
        <dbReference type="RefSeq" id="XP_018487468.2"/>
    </source>
</evidence>
<evidence type="ECO:0000259" key="1">
    <source>
        <dbReference type="SMART" id="SM00579"/>
    </source>
</evidence>
<evidence type="ECO:0000313" key="2">
    <source>
        <dbReference type="Proteomes" id="UP000504610"/>
    </source>
</evidence>
<dbReference type="SUPFAM" id="SSF52058">
    <property type="entry name" value="L domain-like"/>
    <property type="match status" value="1"/>
</dbReference>
<reference evidence="3" key="2">
    <citation type="submission" date="2025-08" db="UniProtKB">
        <authorList>
            <consortium name="RefSeq"/>
        </authorList>
    </citation>
    <scope>IDENTIFICATION</scope>
    <source>
        <tissue evidence="3">Leaf</tissue>
    </source>
</reference>
<keyword evidence="2" id="KW-1185">Reference proteome</keyword>
<sequence length="425" mass="47941">MADIDRISELHDDLLLKILSQVPTKKAVTTMVLSKRWGLVWTMVPKLKYKDTRKEGDKSVWCLINKSLQLHKACVLESLCIQVNHQFSKAEDVGKCVSYAVDHCVRELSLDISSLSQIVLLPPNVYASKTLVELILAGHRLVVDVPSLPCLPSLQKLILICVMYKDQNSHVRLLENCPALRHLDVLRDMSDNVSRFIVKVPSLNSFTYMQTGLIGDSGTSLVLDSPGLRKLSLYDHGLIKNMPHLDSASVSHSVHQTNDKFLKYFSSVRIFRLILHNVAYCSAINFPRLIKFKLHLSCSNLSNSSLEPLFLFLHNSPILKVLTISCDPALGSKDLPLSWNQQSSVPGCLLSHLEIFVWEKFGGRRRQERECVAYILANSKCLKMARISPICSDNLEEKEKMVEDLKSMYRVSASSQLETPLRVTT</sequence>
<dbReference type="Pfam" id="PF24758">
    <property type="entry name" value="LRR_At5g56370"/>
    <property type="match status" value="1"/>
</dbReference>
<dbReference type="Pfam" id="PF00646">
    <property type="entry name" value="F-box"/>
    <property type="match status" value="1"/>
</dbReference>
<dbReference type="InterPro" id="IPR006566">
    <property type="entry name" value="FBD"/>
</dbReference>
<dbReference type="InterPro" id="IPR001810">
    <property type="entry name" value="F-box_dom"/>
</dbReference>